<proteinExistence type="predicted"/>
<dbReference type="PANTHER" id="PTHR34413">
    <property type="entry name" value="PROPHAGE TAIL FIBER ASSEMBLY PROTEIN HOMOLOG TFAE-RELATED-RELATED"/>
    <property type="match status" value="1"/>
</dbReference>
<accession>R8ANC1</accession>
<evidence type="ECO:0000313" key="2">
    <source>
        <dbReference type="Proteomes" id="UP000014012"/>
    </source>
</evidence>
<reference evidence="1 2" key="1">
    <citation type="journal article" date="2013" name="Genome Announc.">
        <title>Genome Sequence of Plesiomonas shigelloides Strain 302-73 (Serotype O1).</title>
        <authorList>
            <person name="Pique N."/>
            <person name="Aquilini E."/>
            <person name="Alioto T."/>
            <person name="Minana-Galbis D."/>
            <person name="Tomas J.M."/>
        </authorList>
    </citation>
    <scope>NUCLEOTIDE SEQUENCE [LARGE SCALE GENOMIC DNA]</scope>
    <source>
        <strain evidence="1 2">302-73</strain>
    </source>
</reference>
<dbReference type="PATRIC" id="fig|1315976.3.peg.2737"/>
<dbReference type="InterPro" id="IPR003458">
    <property type="entry name" value="Phage_T4_Gp38_tail_assem"/>
</dbReference>
<dbReference type="Proteomes" id="UP000014012">
    <property type="component" value="Unassembled WGS sequence"/>
</dbReference>
<evidence type="ECO:0000313" key="1">
    <source>
        <dbReference type="EMBL" id="EON87810.1"/>
    </source>
</evidence>
<gene>
    <name evidence="1" type="ORF">PLESHI_14331</name>
</gene>
<dbReference type="PANTHER" id="PTHR34413:SF1">
    <property type="entry name" value="CYTOPLASMIC PROTEIN"/>
    <property type="match status" value="1"/>
</dbReference>
<dbReference type="HOGENOM" id="CLU_094206_4_2_6"/>
<dbReference type="OrthoDB" id="8596093at2"/>
<dbReference type="InterPro" id="IPR051220">
    <property type="entry name" value="TFA_Chaperone"/>
</dbReference>
<dbReference type="Pfam" id="PF02413">
    <property type="entry name" value="Caudo_TAP"/>
    <property type="match status" value="1"/>
</dbReference>
<sequence>MESNFYYSAIENKFYPSEYYSRYVDAGTWPADAVPVTDDVYFEFSGLQPEGKTRCAVDGVPTWVDVIVDIDTLRKDADRERSVKIAIANEVINQNQWPSKLALGRLGKEEITKFNAWLDYQEQLESMDVSNPVSIDWPTPPDA</sequence>
<name>R8ANC1_PLESH</name>
<organism evidence="1 2">
    <name type="scientific">Plesiomonas shigelloides 302-73</name>
    <dbReference type="NCBI Taxonomy" id="1315976"/>
    <lineage>
        <taxon>Bacteria</taxon>
        <taxon>Pseudomonadati</taxon>
        <taxon>Pseudomonadota</taxon>
        <taxon>Gammaproteobacteria</taxon>
        <taxon>Enterobacterales</taxon>
        <taxon>Enterobacteriaceae</taxon>
        <taxon>Plesiomonas</taxon>
    </lineage>
</organism>
<keyword evidence="2" id="KW-1185">Reference proteome</keyword>
<protein>
    <submittedName>
        <fullName evidence="1">Putative tail fiber assembly protein</fullName>
    </submittedName>
</protein>
<dbReference type="RefSeq" id="WP_010864467.1">
    <property type="nucleotide sequence ID" value="NZ_KB944511.1"/>
</dbReference>
<comment type="caution">
    <text evidence="1">The sequence shown here is derived from an EMBL/GenBank/DDBJ whole genome shotgun (WGS) entry which is preliminary data.</text>
</comment>
<dbReference type="EMBL" id="AQQO01000358">
    <property type="protein sequence ID" value="EON87810.1"/>
    <property type="molecule type" value="Genomic_DNA"/>
</dbReference>
<dbReference type="AlphaFoldDB" id="R8ANC1"/>